<organism evidence="1 2">
    <name type="scientific">Sporormia fimetaria CBS 119925</name>
    <dbReference type="NCBI Taxonomy" id="1340428"/>
    <lineage>
        <taxon>Eukaryota</taxon>
        <taxon>Fungi</taxon>
        <taxon>Dikarya</taxon>
        <taxon>Ascomycota</taxon>
        <taxon>Pezizomycotina</taxon>
        <taxon>Dothideomycetes</taxon>
        <taxon>Pleosporomycetidae</taxon>
        <taxon>Pleosporales</taxon>
        <taxon>Sporormiaceae</taxon>
        <taxon>Sporormia</taxon>
    </lineage>
</organism>
<accession>A0A6A6VJQ7</accession>
<keyword evidence="2" id="KW-1185">Reference proteome</keyword>
<dbReference type="EMBL" id="MU006566">
    <property type="protein sequence ID" value="KAF2749357.1"/>
    <property type="molecule type" value="Genomic_DNA"/>
</dbReference>
<name>A0A6A6VJQ7_9PLEO</name>
<evidence type="ECO:0000313" key="1">
    <source>
        <dbReference type="EMBL" id="KAF2749357.1"/>
    </source>
</evidence>
<protein>
    <submittedName>
        <fullName evidence="1">Uncharacterized protein</fullName>
    </submittedName>
</protein>
<evidence type="ECO:0000313" key="2">
    <source>
        <dbReference type="Proteomes" id="UP000799440"/>
    </source>
</evidence>
<proteinExistence type="predicted"/>
<sequence length="194" mass="21617">MQLYPKPRALCISSPAGMFQTSPDMAADLQILKLWLISHCNFRRLSRHSSCPVDSVHMASILRRLKLCFLLDTVPNRRSWHAKMGSTPSPPSYSHLLSFMQCLCLNIPQTPVSMDHFGLNNDSSGHRLGPFCTRYYANPTFPLCSSWTQSTQYIRITAVPTRTLLATISHADDALVHACGCTPGATRNQPGNQQ</sequence>
<dbReference type="Proteomes" id="UP000799440">
    <property type="component" value="Unassembled WGS sequence"/>
</dbReference>
<dbReference type="AlphaFoldDB" id="A0A6A6VJQ7"/>
<reference evidence="1" key="1">
    <citation type="journal article" date="2020" name="Stud. Mycol.">
        <title>101 Dothideomycetes genomes: a test case for predicting lifestyles and emergence of pathogens.</title>
        <authorList>
            <person name="Haridas S."/>
            <person name="Albert R."/>
            <person name="Binder M."/>
            <person name="Bloem J."/>
            <person name="Labutti K."/>
            <person name="Salamov A."/>
            <person name="Andreopoulos B."/>
            <person name="Baker S."/>
            <person name="Barry K."/>
            <person name="Bills G."/>
            <person name="Bluhm B."/>
            <person name="Cannon C."/>
            <person name="Castanera R."/>
            <person name="Culley D."/>
            <person name="Daum C."/>
            <person name="Ezra D."/>
            <person name="Gonzalez J."/>
            <person name="Henrissat B."/>
            <person name="Kuo A."/>
            <person name="Liang C."/>
            <person name="Lipzen A."/>
            <person name="Lutzoni F."/>
            <person name="Magnuson J."/>
            <person name="Mondo S."/>
            <person name="Nolan M."/>
            <person name="Ohm R."/>
            <person name="Pangilinan J."/>
            <person name="Park H.-J."/>
            <person name="Ramirez L."/>
            <person name="Alfaro M."/>
            <person name="Sun H."/>
            <person name="Tritt A."/>
            <person name="Yoshinaga Y."/>
            <person name="Zwiers L.-H."/>
            <person name="Turgeon B."/>
            <person name="Goodwin S."/>
            <person name="Spatafora J."/>
            <person name="Crous P."/>
            <person name="Grigoriev I."/>
        </authorList>
    </citation>
    <scope>NUCLEOTIDE SEQUENCE</scope>
    <source>
        <strain evidence="1">CBS 119925</strain>
    </source>
</reference>
<gene>
    <name evidence="1" type="ORF">M011DRAFT_305404</name>
</gene>